<protein>
    <submittedName>
        <fullName evidence="2">Uncharacterized protein</fullName>
    </submittedName>
</protein>
<keyword evidence="3" id="KW-1185">Reference proteome</keyword>
<evidence type="ECO:0000313" key="3">
    <source>
        <dbReference type="Proteomes" id="UP001203297"/>
    </source>
</evidence>
<dbReference type="AlphaFoldDB" id="A0AAD4QJE0"/>
<accession>A0AAD4QJE0</accession>
<dbReference type="EMBL" id="WTXG01000034">
    <property type="protein sequence ID" value="KAI0297817.1"/>
    <property type="molecule type" value="Genomic_DNA"/>
</dbReference>
<feature type="region of interest" description="Disordered" evidence="1">
    <location>
        <begin position="1"/>
        <end position="21"/>
    </location>
</feature>
<reference evidence="2" key="1">
    <citation type="journal article" date="2022" name="New Phytol.">
        <title>Evolutionary transition to the ectomycorrhizal habit in the genomes of a hyperdiverse lineage of mushroom-forming fungi.</title>
        <authorList>
            <person name="Looney B."/>
            <person name="Miyauchi S."/>
            <person name="Morin E."/>
            <person name="Drula E."/>
            <person name="Courty P.E."/>
            <person name="Kohler A."/>
            <person name="Kuo A."/>
            <person name="LaButti K."/>
            <person name="Pangilinan J."/>
            <person name="Lipzen A."/>
            <person name="Riley R."/>
            <person name="Andreopoulos W."/>
            <person name="He G."/>
            <person name="Johnson J."/>
            <person name="Nolan M."/>
            <person name="Tritt A."/>
            <person name="Barry K.W."/>
            <person name="Grigoriev I.V."/>
            <person name="Nagy L.G."/>
            <person name="Hibbett D."/>
            <person name="Henrissat B."/>
            <person name="Matheny P.B."/>
            <person name="Labbe J."/>
            <person name="Martin F.M."/>
        </authorList>
    </citation>
    <scope>NUCLEOTIDE SEQUENCE</scope>
    <source>
        <strain evidence="2">BPL690</strain>
    </source>
</reference>
<proteinExistence type="predicted"/>
<sequence>MSPTPIAYPPAVHEYDGRPEPAQKVVTTDVQPSAGPNMSTNVGSHTDLIESRAAAAAAAALPASVTYAPLAAAAASVVKDSFRGKKMNGLWRQRERSSDAREDDDLEARKAQVDFYFFFYRVFSSFAL</sequence>
<organism evidence="2 3">
    <name type="scientific">Multifurca ochricompacta</name>
    <dbReference type="NCBI Taxonomy" id="376703"/>
    <lineage>
        <taxon>Eukaryota</taxon>
        <taxon>Fungi</taxon>
        <taxon>Dikarya</taxon>
        <taxon>Basidiomycota</taxon>
        <taxon>Agaricomycotina</taxon>
        <taxon>Agaricomycetes</taxon>
        <taxon>Russulales</taxon>
        <taxon>Russulaceae</taxon>
        <taxon>Multifurca</taxon>
    </lineage>
</organism>
<name>A0AAD4QJE0_9AGAM</name>
<dbReference type="Proteomes" id="UP001203297">
    <property type="component" value="Unassembled WGS sequence"/>
</dbReference>
<evidence type="ECO:0000256" key="1">
    <source>
        <dbReference type="SAM" id="MobiDB-lite"/>
    </source>
</evidence>
<gene>
    <name evidence="2" type="ORF">B0F90DRAFT_1669338</name>
</gene>
<comment type="caution">
    <text evidence="2">The sequence shown here is derived from an EMBL/GenBank/DDBJ whole genome shotgun (WGS) entry which is preliminary data.</text>
</comment>
<evidence type="ECO:0000313" key="2">
    <source>
        <dbReference type="EMBL" id="KAI0297817.1"/>
    </source>
</evidence>